<dbReference type="AlphaFoldDB" id="A0A183IAW6"/>
<dbReference type="PANTHER" id="PTHR10605">
    <property type="entry name" value="HEPARAN SULFATE SULFOTRANSFERASE"/>
    <property type="match status" value="1"/>
</dbReference>
<dbReference type="OrthoDB" id="411451at2759"/>
<dbReference type="InterPro" id="IPR037359">
    <property type="entry name" value="NST/OST"/>
</dbReference>
<keyword evidence="4" id="KW-1015">Disulfide bond</keyword>
<dbReference type="SUPFAM" id="SSF52540">
    <property type="entry name" value="P-loop containing nucleoside triphosphate hydrolases"/>
    <property type="match status" value="1"/>
</dbReference>
<feature type="disulfide bond" evidence="4">
    <location>
        <begin position="139"/>
        <end position="150"/>
    </location>
</feature>
<dbReference type="GO" id="GO:0008467">
    <property type="term" value="F:[heparan sulfate]-glucosamine 3-sulfotransferase activity"/>
    <property type="evidence" value="ECO:0007669"/>
    <property type="project" value="TreeGrafter"/>
</dbReference>
<evidence type="ECO:0000256" key="2">
    <source>
        <dbReference type="ARBA" id="ARBA00023180"/>
    </source>
</evidence>
<evidence type="ECO:0000313" key="6">
    <source>
        <dbReference type="EMBL" id="VDO92013.1"/>
    </source>
</evidence>
<reference evidence="8" key="1">
    <citation type="submission" date="2016-06" db="UniProtKB">
        <authorList>
            <consortium name="WormBaseParasite"/>
        </authorList>
    </citation>
    <scope>IDENTIFICATION</scope>
</reference>
<gene>
    <name evidence="6" type="ORF">SBAD_LOCUS760</name>
</gene>
<evidence type="ECO:0000256" key="4">
    <source>
        <dbReference type="PIRSR" id="PIRSR637359-3"/>
    </source>
</evidence>
<dbReference type="Pfam" id="PF00685">
    <property type="entry name" value="Sulfotransfer_1"/>
    <property type="match status" value="1"/>
</dbReference>
<protein>
    <submittedName>
        <fullName evidence="8">Sulfotransfer_1 domain-containing protein</fullName>
    </submittedName>
</protein>
<feature type="binding site" evidence="3">
    <location>
        <begin position="155"/>
        <end position="159"/>
    </location>
    <ligand>
        <name>3'-phosphoadenylyl sulfate</name>
        <dbReference type="ChEBI" id="CHEBI:58339"/>
    </ligand>
</feature>
<keyword evidence="1" id="KW-0808">Transferase</keyword>
<feature type="binding site" evidence="3">
    <location>
        <position position="41"/>
    </location>
    <ligand>
        <name>3'-phosphoadenylyl sulfate</name>
        <dbReference type="ChEBI" id="CHEBI:58339"/>
    </ligand>
</feature>
<evidence type="ECO:0000313" key="8">
    <source>
        <dbReference type="WBParaSite" id="SBAD_0000078301-mRNA-1"/>
    </source>
</evidence>
<evidence type="ECO:0000256" key="1">
    <source>
        <dbReference type="ARBA" id="ARBA00022679"/>
    </source>
</evidence>
<accession>A0A183IAW6</accession>
<sequence>MPPTSSGQITVEKTPNYFVHRQVPARIHRMSPKTKLLLIVRDPSVTKKRSSKPFDKMACIDQNCTVIDTSWSAIKIGLYSKHVKRWLRYFPLQQIHIVSGERLITDPLEEIRQVERFLELRPFVRQDHFFYNSSKGFPCIMKPNHSTYHCLGKNKGRTHLPVSEITMNRLKAFYAPFNKRFYDIVGRTFDW</sequence>
<evidence type="ECO:0000256" key="3">
    <source>
        <dbReference type="PIRSR" id="PIRSR637359-2"/>
    </source>
</evidence>
<evidence type="ECO:0000313" key="7">
    <source>
        <dbReference type="Proteomes" id="UP000270296"/>
    </source>
</evidence>
<dbReference type="WBParaSite" id="SBAD_0000078301-mRNA-1">
    <property type="protein sequence ID" value="SBAD_0000078301-mRNA-1"/>
    <property type="gene ID" value="SBAD_0000078301"/>
</dbReference>
<dbReference type="EMBL" id="UZAM01006618">
    <property type="protein sequence ID" value="VDO92013.1"/>
    <property type="molecule type" value="Genomic_DNA"/>
</dbReference>
<reference evidence="6 7" key="2">
    <citation type="submission" date="2018-11" db="EMBL/GenBank/DDBJ databases">
        <authorList>
            <consortium name="Pathogen Informatics"/>
        </authorList>
    </citation>
    <scope>NUCLEOTIDE SEQUENCE [LARGE SCALE GENOMIC DNA]</scope>
</reference>
<dbReference type="InterPro" id="IPR000863">
    <property type="entry name" value="Sulfotransferase_dom"/>
</dbReference>
<evidence type="ECO:0000259" key="5">
    <source>
        <dbReference type="Pfam" id="PF00685"/>
    </source>
</evidence>
<organism evidence="8">
    <name type="scientific">Soboliphyme baturini</name>
    <dbReference type="NCBI Taxonomy" id="241478"/>
    <lineage>
        <taxon>Eukaryota</taxon>
        <taxon>Metazoa</taxon>
        <taxon>Ecdysozoa</taxon>
        <taxon>Nematoda</taxon>
        <taxon>Enoplea</taxon>
        <taxon>Dorylaimia</taxon>
        <taxon>Dioctophymatida</taxon>
        <taxon>Dioctophymatoidea</taxon>
        <taxon>Soboliphymatidae</taxon>
        <taxon>Soboliphyme</taxon>
    </lineage>
</organism>
<keyword evidence="2" id="KW-0325">Glycoprotein</keyword>
<proteinExistence type="predicted"/>
<dbReference type="InterPro" id="IPR027417">
    <property type="entry name" value="P-loop_NTPase"/>
</dbReference>
<feature type="domain" description="Sulfotransferase" evidence="5">
    <location>
        <begin position="30"/>
        <end position="157"/>
    </location>
</feature>
<keyword evidence="7" id="KW-1185">Reference proteome</keyword>
<dbReference type="Gene3D" id="3.40.50.300">
    <property type="entry name" value="P-loop containing nucleotide triphosphate hydrolases"/>
    <property type="match status" value="1"/>
</dbReference>
<dbReference type="PANTHER" id="PTHR10605:SF72">
    <property type="entry name" value="HEPARAN SULFATE 3-O SULFOTRANSFERASE-B, ISOFORM A"/>
    <property type="match status" value="1"/>
</dbReference>
<name>A0A183IAW6_9BILA</name>
<dbReference type="Proteomes" id="UP000270296">
    <property type="component" value="Unassembled WGS sequence"/>
</dbReference>